<dbReference type="NCBIfam" id="TIGR00937">
    <property type="entry name" value="2A51"/>
    <property type="match status" value="1"/>
</dbReference>
<comment type="caution">
    <text evidence="8">The sequence shown here is derived from an EMBL/GenBank/DDBJ whole genome shotgun (WGS) entry which is preliminary data.</text>
</comment>
<dbReference type="Proteomes" id="UP000617355">
    <property type="component" value="Unassembled WGS sequence"/>
</dbReference>
<keyword evidence="3" id="KW-1003">Cell membrane</keyword>
<evidence type="ECO:0000313" key="8">
    <source>
        <dbReference type="EMBL" id="GGD30787.1"/>
    </source>
</evidence>
<accession>A0ABQ1QLI8</accession>
<keyword evidence="9" id="KW-1185">Reference proteome</keyword>
<comment type="subcellular location">
    <subcellularLocation>
        <location evidence="1">Cell membrane</location>
        <topology evidence="1">Multi-pass membrane protein</topology>
    </subcellularLocation>
</comment>
<protein>
    <recommendedName>
        <fullName evidence="10">Chromate transporter</fullName>
    </recommendedName>
</protein>
<keyword evidence="5 7" id="KW-1133">Transmembrane helix</keyword>
<keyword evidence="4 7" id="KW-0812">Transmembrane</keyword>
<dbReference type="InterPro" id="IPR003370">
    <property type="entry name" value="Chromate_transpt"/>
</dbReference>
<evidence type="ECO:0000256" key="5">
    <source>
        <dbReference type="ARBA" id="ARBA00022989"/>
    </source>
</evidence>
<evidence type="ECO:0000256" key="4">
    <source>
        <dbReference type="ARBA" id="ARBA00022692"/>
    </source>
</evidence>
<sequence length="412" mass="42091">MRPSLRTLVTCFARIGLMSFGGPVAQIGVMHRELVDRRGWMTEAEFLKGLSFSMLLPGPEAMQLSTYAGWRLRGVAGGLVAGLLFILPGALVMALLAWAYGRWGALPALAPAFLGIKALVIVVLVQALWRLGSRALRRPLHLLLALSALVAIAVAGLPFPLVVAVAALAGLARGRAPGGAPLSAGTLPGLRAPLAAGLGFLALWLAPLAVLWAAGATRLLDVGLFFSRLAVVSFGGAYAALAYTAQAAVEAEGWLTAAQMVDGLGLAETTPGPLILVTQFVGYLAGLGAGGPALGFAAAALTLWAVFLPSFLLVFTLAPFLERLTALPRVTAAMEGVSAAVVGVIAALGLYFASHVLFTRVTPAGLPDPASLSPTALGLVAVAALLLGRLRLPLPAALATMALAGTLSGLIV</sequence>
<dbReference type="PIRSF" id="PIRSF004810">
    <property type="entry name" value="ChrA"/>
    <property type="match status" value="1"/>
</dbReference>
<gene>
    <name evidence="8" type="ORF">GCM10011358_13530</name>
</gene>
<feature type="transmembrane region" description="Helical" evidence="7">
    <location>
        <begin position="225"/>
        <end position="245"/>
    </location>
</feature>
<feature type="transmembrane region" description="Helical" evidence="7">
    <location>
        <begin position="394"/>
        <end position="411"/>
    </location>
</feature>
<dbReference type="EMBL" id="BMGI01000002">
    <property type="protein sequence ID" value="GGD30787.1"/>
    <property type="molecule type" value="Genomic_DNA"/>
</dbReference>
<evidence type="ECO:0000256" key="6">
    <source>
        <dbReference type="ARBA" id="ARBA00023136"/>
    </source>
</evidence>
<keyword evidence="6 7" id="KW-0472">Membrane</keyword>
<dbReference type="RefSeq" id="WP_188526881.1">
    <property type="nucleotide sequence ID" value="NZ_BMGI01000002.1"/>
</dbReference>
<evidence type="ECO:0008006" key="10">
    <source>
        <dbReference type="Google" id="ProtNLM"/>
    </source>
</evidence>
<evidence type="ECO:0000256" key="1">
    <source>
        <dbReference type="ARBA" id="ARBA00004651"/>
    </source>
</evidence>
<organism evidence="8 9">
    <name type="scientific">Sinisalibacter lacisalsi</name>
    <dbReference type="NCBI Taxonomy" id="1526570"/>
    <lineage>
        <taxon>Bacteria</taxon>
        <taxon>Pseudomonadati</taxon>
        <taxon>Pseudomonadota</taxon>
        <taxon>Alphaproteobacteria</taxon>
        <taxon>Rhodobacterales</taxon>
        <taxon>Roseobacteraceae</taxon>
        <taxon>Sinisalibacter</taxon>
    </lineage>
</organism>
<proteinExistence type="inferred from homology"/>
<comment type="similarity">
    <text evidence="2">Belongs to the chromate ion transporter (CHR) (TC 2.A.51) family.</text>
</comment>
<feature type="transmembrane region" description="Helical" evidence="7">
    <location>
        <begin position="141"/>
        <end position="172"/>
    </location>
</feature>
<evidence type="ECO:0000256" key="3">
    <source>
        <dbReference type="ARBA" id="ARBA00022475"/>
    </source>
</evidence>
<evidence type="ECO:0000256" key="7">
    <source>
        <dbReference type="SAM" id="Phobius"/>
    </source>
</evidence>
<evidence type="ECO:0000313" key="9">
    <source>
        <dbReference type="Proteomes" id="UP000617355"/>
    </source>
</evidence>
<dbReference type="Pfam" id="PF02417">
    <property type="entry name" value="Chromate_transp"/>
    <property type="match status" value="2"/>
</dbReference>
<dbReference type="PANTHER" id="PTHR33567:SF3">
    <property type="entry name" value="CHROMATE ION TRANSPORTER (EUROFUNG)"/>
    <property type="match status" value="1"/>
</dbReference>
<reference evidence="9" key="1">
    <citation type="journal article" date="2019" name="Int. J. Syst. Evol. Microbiol.">
        <title>The Global Catalogue of Microorganisms (GCM) 10K type strain sequencing project: providing services to taxonomists for standard genome sequencing and annotation.</title>
        <authorList>
            <consortium name="The Broad Institute Genomics Platform"/>
            <consortium name="The Broad Institute Genome Sequencing Center for Infectious Disease"/>
            <person name="Wu L."/>
            <person name="Ma J."/>
        </authorList>
    </citation>
    <scope>NUCLEOTIDE SEQUENCE [LARGE SCALE GENOMIC DNA]</scope>
    <source>
        <strain evidence="9">CGMCC 1.12922</strain>
    </source>
</reference>
<feature type="transmembrane region" description="Helical" evidence="7">
    <location>
        <begin position="370"/>
        <end position="387"/>
    </location>
</feature>
<evidence type="ECO:0000256" key="2">
    <source>
        <dbReference type="ARBA" id="ARBA00005262"/>
    </source>
</evidence>
<feature type="transmembrane region" description="Helical" evidence="7">
    <location>
        <begin position="106"/>
        <end position="129"/>
    </location>
</feature>
<dbReference type="PANTHER" id="PTHR33567">
    <property type="entry name" value="CHROMATE ION TRANSPORTER (EUROFUNG)"/>
    <property type="match status" value="1"/>
</dbReference>
<feature type="transmembrane region" description="Helical" evidence="7">
    <location>
        <begin position="75"/>
        <end position="100"/>
    </location>
</feature>
<feature type="transmembrane region" description="Helical" evidence="7">
    <location>
        <begin position="293"/>
        <end position="321"/>
    </location>
</feature>
<dbReference type="InterPro" id="IPR014047">
    <property type="entry name" value="Chr_Tranpt_l_chain"/>
</dbReference>
<feature type="transmembrane region" description="Helical" evidence="7">
    <location>
        <begin position="192"/>
        <end position="213"/>
    </location>
</feature>
<name>A0ABQ1QLI8_9RHOB</name>
<feature type="transmembrane region" description="Helical" evidence="7">
    <location>
        <begin position="333"/>
        <end position="358"/>
    </location>
</feature>